<evidence type="ECO:0000313" key="1">
    <source>
        <dbReference type="EMBL" id="JAD39793.1"/>
    </source>
</evidence>
<accession>A0A0A8ZQ28</accession>
<reference evidence="1" key="1">
    <citation type="submission" date="2014-09" db="EMBL/GenBank/DDBJ databases">
        <authorList>
            <person name="Magalhaes I.L.F."/>
            <person name="Oliveira U."/>
            <person name="Santos F.R."/>
            <person name="Vidigal T.H.D.A."/>
            <person name="Brescovit A.D."/>
            <person name="Santos A.J."/>
        </authorList>
    </citation>
    <scope>NUCLEOTIDE SEQUENCE</scope>
    <source>
        <tissue evidence="1">Shoot tissue taken approximately 20 cm above the soil surface</tissue>
    </source>
</reference>
<dbReference type="AlphaFoldDB" id="A0A0A8ZQ28"/>
<proteinExistence type="predicted"/>
<organism evidence="1">
    <name type="scientific">Arundo donax</name>
    <name type="common">Giant reed</name>
    <name type="synonym">Donax arundinaceus</name>
    <dbReference type="NCBI Taxonomy" id="35708"/>
    <lineage>
        <taxon>Eukaryota</taxon>
        <taxon>Viridiplantae</taxon>
        <taxon>Streptophyta</taxon>
        <taxon>Embryophyta</taxon>
        <taxon>Tracheophyta</taxon>
        <taxon>Spermatophyta</taxon>
        <taxon>Magnoliopsida</taxon>
        <taxon>Liliopsida</taxon>
        <taxon>Poales</taxon>
        <taxon>Poaceae</taxon>
        <taxon>PACMAD clade</taxon>
        <taxon>Arundinoideae</taxon>
        <taxon>Arundineae</taxon>
        <taxon>Arundo</taxon>
    </lineage>
</organism>
<sequence>MFFSFSFSWRHECLYISNFFCNETAISGAEHHQFLLHNFSNCQDYKP</sequence>
<protein>
    <submittedName>
        <fullName evidence="1">Uncharacterized protein</fullName>
    </submittedName>
</protein>
<name>A0A0A8ZQ28_ARUDO</name>
<reference evidence="1" key="2">
    <citation type="journal article" date="2015" name="Data Brief">
        <title>Shoot transcriptome of the giant reed, Arundo donax.</title>
        <authorList>
            <person name="Barrero R.A."/>
            <person name="Guerrero F.D."/>
            <person name="Moolhuijzen P."/>
            <person name="Goolsby J.A."/>
            <person name="Tidwell J."/>
            <person name="Bellgard S.E."/>
            <person name="Bellgard M.I."/>
        </authorList>
    </citation>
    <scope>NUCLEOTIDE SEQUENCE</scope>
    <source>
        <tissue evidence="1">Shoot tissue taken approximately 20 cm above the soil surface</tissue>
    </source>
</reference>
<dbReference type="EMBL" id="GBRH01258102">
    <property type="protein sequence ID" value="JAD39793.1"/>
    <property type="molecule type" value="Transcribed_RNA"/>
</dbReference>